<dbReference type="STRING" id="667725.A0A0L0G0P7"/>
<evidence type="ECO:0000256" key="4">
    <source>
        <dbReference type="ARBA" id="ARBA00022801"/>
    </source>
</evidence>
<dbReference type="Pfam" id="PF03372">
    <property type="entry name" value="Exo_endo_phos"/>
    <property type="match status" value="1"/>
</dbReference>
<feature type="active site" evidence="6">
    <location>
        <position position="336"/>
    </location>
</feature>
<feature type="domain" description="Endonuclease/exonuclease/phosphatase" evidence="11">
    <location>
        <begin position="156"/>
        <end position="511"/>
    </location>
</feature>
<dbReference type="GO" id="GO:0046872">
    <property type="term" value="F:metal ion binding"/>
    <property type="evidence" value="ECO:0007669"/>
    <property type="project" value="UniProtKB-KW"/>
</dbReference>
<feature type="site" description="Interaction with DNA substrate" evidence="8">
    <location>
        <position position="511"/>
    </location>
</feature>
<dbReference type="RefSeq" id="XP_014156313.1">
    <property type="nucleotide sequence ID" value="XM_014300838.1"/>
</dbReference>
<comment type="similarity">
    <text evidence="2 9">Belongs to the DNA repair enzymes AP/ExoA family.</text>
</comment>
<feature type="region of interest" description="Disordered" evidence="10">
    <location>
        <begin position="32"/>
        <end position="111"/>
    </location>
</feature>
<dbReference type="GeneID" id="25905811"/>
<keyword evidence="9" id="KW-0234">DNA repair</keyword>
<dbReference type="PANTHER" id="PTHR22748:SF6">
    <property type="entry name" value="DNA-(APURINIC OR APYRIMIDINIC SITE) ENDONUCLEASE"/>
    <property type="match status" value="1"/>
</dbReference>
<dbReference type="PANTHER" id="PTHR22748">
    <property type="entry name" value="AP ENDONUCLEASE"/>
    <property type="match status" value="1"/>
</dbReference>
<feature type="compositionally biased region" description="Basic and acidic residues" evidence="10">
    <location>
        <begin position="42"/>
        <end position="56"/>
    </location>
</feature>
<keyword evidence="5 7" id="KW-0460">Magnesium</keyword>
<feature type="binding site" evidence="7">
    <location>
        <position position="511"/>
    </location>
    <ligand>
        <name>Mg(2+)</name>
        <dbReference type="ChEBI" id="CHEBI:18420"/>
        <label>1</label>
    </ligand>
</feature>
<protein>
    <recommendedName>
        <fullName evidence="9">DNA-(apurinic or apyrimidinic site) endonuclease</fullName>
        <ecNumber evidence="9">3.1.-.-</ecNumber>
    </recommendedName>
</protein>
<feature type="active site" description="Proton acceptor" evidence="6">
    <location>
        <position position="511"/>
    </location>
</feature>
<reference evidence="12 13" key="1">
    <citation type="submission" date="2011-02" db="EMBL/GenBank/DDBJ databases">
        <title>The Genome Sequence of Sphaeroforma arctica JP610.</title>
        <authorList>
            <consortium name="The Broad Institute Genome Sequencing Platform"/>
            <person name="Russ C."/>
            <person name="Cuomo C."/>
            <person name="Young S.K."/>
            <person name="Zeng Q."/>
            <person name="Gargeya S."/>
            <person name="Alvarado L."/>
            <person name="Berlin A."/>
            <person name="Chapman S.B."/>
            <person name="Chen Z."/>
            <person name="Freedman E."/>
            <person name="Gellesch M."/>
            <person name="Goldberg J."/>
            <person name="Griggs A."/>
            <person name="Gujja S."/>
            <person name="Heilman E."/>
            <person name="Heiman D."/>
            <person name="Howarth C."/>
            <person name="Mehta T."/>
            <person name="Neiman D."/>
            <person name="Pearson M."/>
            <person name="Roberts A."/>
            <person name="Saif S."/>
            <person name="Shea T."/>
            <person name="Shenoy N."/>
            <person name="Sisk P."/>
            <person name="Stolte C."/>
            <person name="Sykes S."/>
            <person name="White J."/>
            <person name="Yandava C."/>
            <person name="Burger G."/>
            <person name="Gray M.W."/>
            <person name="Holland P.W.H."/>
            <person name="King N."/>
            <person name="Lang F.B.F."/>
            <person name="Roger A.J."/>
            <person name="Ruiz-Trillo I."/>
            <person name="Haas B."/>
            <person name="Nusbaum C."/>
            <person name="Birren B."/>
        </authorList>
    </citation>
    <scope>NUCLEOTIDE SEQUENCE [LARGE SCALE GENOMIC DNA]</scope>
    <source>
        <strain evidence="12 13">JP610</strain>
    </source>
</reference>
<feature type="compositionally biased region" description="Polar residues" evidence="10">
    <location>
        <begin position="464"/>
        <end position="475"/>
    </location>
</feature>
<dbReference type="AlphaFoldDB" id="A0A0L0G0P7"/>
<feature type="binding site" evidence="7">
    <location>
        <position position="191"/>
    </location>
    <ligand>
        <name>Mg(2+)</name>
        <dbReference type="ChEBI" id="CHEBI:18420"/>
        <label>1</label>
    </ligand>
</feature>
<dbReference type="InterPro" id="IPR020848">
    <property type="entry name" value="AP_endonuclease_F1_CS"/>
</dbReference>
<feature type="site" description="Transition state stabilizer" evidence="8">
    <location>
        <position position="378"/>
    </location>
</feature>
<evidence type="ECO:0000256" key="7">
    <source>
        <dbReference type="PIRSR" id="PIRSR604808-2"/>
    </source>
</evidence>
<dbReference type="EMBL" id="KQ241930">
    <property type="protein sequence ID" value="KNC82411.1"/>
    <property type="molecule type" value="Genomic_DNA"/>
</dbReference>
<evidence type="ECO:0000256" key="5">
    <source>
        <dbReference type="ARBA" id="ARBA00022842"/>
    </source>
</evidence>
<feature type="site" description="Important for catalytic activity" evidence="8">
    <location>
        <position position="451"/>
    </location>
</feature>
<keyword evidence="7" id="KW-0464">Manganese</keyword>
<evidence type="ECO:0000256" key="6">
    <source>
        <dbReference type="PIRSR" id="PIRSR604808-1"/>
    </source>
</evidence>
<feature type="binding site" evidence="7">
    <location>
        <position position="510"/>
    </location>
    <ligand>
        <name>Mg(2+)</name>
        <dbReference type="ChEBI" id="CHEBI:18420"/>
        <label>1</label>
    </ligand>
</feature>
<name>A0A0L0G0P7_9EUKA</name>
<dbReference type="GO" id="GO:0006284">
    <property type="term" value="P:base-excision repair"/>
    <property type="evidence" value="ECO:0007669"/>
    <property type="project" value="TreeGrafter"/>
</dbReference>
<dbReference type="PROSITE" id="PS00727">
    <property type="entry name" value="AP_NUCLEASE_F1_2"/>
    <property type="match status" value="1"/>
</dbReference>
<keyword evidence="9" id="KW-0227">DNA damage</keyword>
<dbReference type="OrthoDB" id="498125at2759"/>
<feature type="binding site" evidence="7">
    <location>
        <position position="376"/>
    </location>
    <ligand>
        <name>Mg(2+)</name>
        <dbReference type="ChEBI" id="CHEBI:18420"/>
        <label>1</label>
    </ligand>
</feature>
<evidence type="ECO:0000313" key="12">
    <source>
        <dbReference type="EMBL" id="KNC82411.1"/>
    </source>
</evidence>
<keyword evidence="4" id="KW-0378">Hydrolase</keyword>
<feature type="region of interest" description="Disordered" evidence="10">
    <location>
        <begin position="464"/>
        <end position="488"/>
    </location>
</feature>
<dbReference type="GO" id="GO:0008311">
    <property type="term" value="F:double-stranded DNA 3'-5' DNA exonuclease activity"/>
    <property type="evidence" value="ECO:0007669"/>
    <property type="project" value="TreeGrafter"/>
</dbReference>
<dbReference type="EC" id="3.1.-.-" evidence="9"/>
<keyword evidence="3 7" id="KW-0479">Metal-binding</keyword>
<feature type="compositionally biased region" description="Polar residues" evidence="10">
    <location>
        <begin position="93"/>
        <end position="105"/>
    </location>
</feature>
<proteinExistence type="inferred from homology"/>
<organism evidence="12 13">
    <name type="scientific">Sphaeroforma arctica JP610</name>
    <dbReference type="NCBI Taxonomy" id="667725"/>
    <lineage>
        <taxon>Eukaryota</taxon>
        <taxon>Ichthyosporea</taxon>
        <taxon>Ichthyophonida</taxon>
        <taxon>Sphaeroforma</taxon>
    </lineage>
</organism>
<feature type="binding site" evidence="7">
    <location>
        <position position="158"/>
    </location>
    <ligand>
        <name>Mg(2+)</name>
        <dbReference type="ChEBI" id="CHEBI:18420"/>
        <label>1</label>
    </ligand>
</feature>
<feature type="region of interest" description="Disordered" evidence="10">
    <location>
        <begin position="243"/>
        <end position="269"/>
    </location>
</feature>
<evidence type="ECO:0000256" key="2">
    <source>
        <dbReference type="ARBA" id="ARBA00007092"/>
    </source>
</evidence>
<dbReference type="GO" id="GO:0005634">
    <property type="term" value="C:nucleus"/>
    <property type="evidence" value="ECO:0007669"/>
    <property type="project" value="TreeGrafter"/>
</dbReference>
<keyword evidence="13" id="KW-1185">Reference proteome</keyword>
<dbReference type="InterPro" id="IPR004808">
    <property type="entry name" value="AP_endonuc_1"/>
</dbReference>
<dbReference type="NCBIfam" id="TIGR00633">
    <property type="entry name" value="xth"/>
    <property type="match status" value="1"/>
</dbReference>
<dbReference type="InterPro" id="IPR005135">
    <property type="entry name" value="Endo/exonuclease/phosphatase"/>
</dbReference>
<dbReference type="CDD" id="cd09087">
    <property type="entry name" value="Ape1-like_AP-endo"/>
    <property type="match status" value="1"/>
</dbReference>
<feature type="binding site" evidence="7">
    <location>
        <position position="378"/>
    </location>
    <ligand>
        <name>Mg(2+)</name>
        <dbReference type="ChEBI" id="CHEBI:18420"/>
        <label>1</label>
    </ligand>
</feature>
<evidence type="ECO:0000256" key="8">
    <source>
        <dbReference type="PIRSR" id="PIRSR604808-3"/>
    </source>
</evidence>
<evidence type="ECO:0000259" key="11">
    <source>
        <dbReference type="Pfam" id="PF03372"/>
    </source>
</evidence>
<gene>
    <name evidence="12" type="ORF">SARC_05307</name>
</gene>
<sequence>MLQTSARFVRLNLQNFRTMSTRPSRKCKAVSNLNPMNGKKQRTGEKVTKITKESESIKSLGVECSNNSNNDASREVAPSPKKQKAQSEAAVPRNTSSSGEVSQTRTETDQATAIAAKKAKAADARLAKQAERPMFERTPMTRKYKAGSEQAFVAVAWNVAGLRAVLRTPQRIESFRRLVDVEKPDYLLIQEHKLQGKDVEEIETALEPYIPGYESHWVSSTGKKGYSGVAVFLKYPVRNTPSDKQVADAGDGKNCANAKPNKEKKGKQASLKDMFGIKKDVEQELVSETSSTKTMKNSDSQMYRAINVTMPKIEGASDEGRVITVEYPHFYMVGAYVPNSGQNLARLEYRIGGWNKSLNAYMKELEKTKPVILGGDLNVAHTDQDVYNPEAKHIPKSAGTTPQERRAFSELLSDGEMVDTFRHYHPDARGAFSYWSMRVNNRVVNRGMRLDYFVASKILVDNTAKSSETTDQSTDATEKPALASKNATPYKTQGAQILDAWISPEYNGSDHCPVGIAIAIDSFKDIAF</sequence>
<comment type="cofactor">
    <cofactor evidence="7 9">
        <name>Mg(2+)</name>
        <dbReference type="ChEBI" id="CHEBI:18420"/>
    </cofactor>
    <cofactor evidence="7 9">
        <name>Mn(2+)</name>
        <dbReference type="ChEBI" id="CHEBI:29035"/>
    </cofactor>
    <text evidence="7 9">Probably binds two magnesium or manganese ions per subunit.</text>
</comment>
<dbReference type="PROSITE" id="PS51435">
    <property type="entry name" value="AP_NUCLEASE_F1_4"/>
    <property type="match status" value="1"/>
</dbReference>
<dbReference type="Gene3D" id="3.60.10.10">
    <property type="entry name" value="Endonuclease/exonuclease/phosphatase"/>
    <property type="match status" value="1"/>
</dbReference>
<comment type="cofactor">
    <cofactor evidence="1">
        <name>Mn(2+)</name>
        <dbReference type="ChEBI" id="CHEBI:29035"/>
    </cofactor>
</comment>
<dbReference type="GO" id="GO:0003677">
    <property type="term" value="F:DNA binding"/>
    <property type="evidence" value="ECO:0007669"/>
    <property type="project" value="InterPro"/>
</dbReference>
<dbReference type="eggNOG" id="KOG1294">
    <property type="taxonomic scope" value="Eukaryota"/>
</dbReference>
<feature type="active site" description="Proton donor/acceptor" evidence="6">
    <location>
        <position position="376"/>
    </location>
</feature>
<dbReference type="InterPro" id="IPR036691">
    <property type="entry name" value="Endo/exonu/phosph_ase_sf"/>
</dbReference>
<dbReference type="SUPFAM" id="SSF56219">
    <property type="entry name" value="DNase I-like"/>
    <property type="match status" value="1"/>
</dbReference>
<dbReference type="PROSITE" id="PS00728">
    <property type="entry name" value="AP_NUCLEASE_F1_3"/>
    <property type="match status" value="1"/>
</dbReference>
<accession>A0A0L0G0P7</accession>
<evidence type="ECO:0000256" key="10">
    <source>
        <dbReference type="SAM" id="MobiDB-lite"/>
    </source>
</evidence>
<dbReference type="GO" id="GO:0008081">
    <property type="term" value="F:phosphoric diester hydrolase activity"/>
    <property type="evidence" value="ECO:0007669"/>
    <property type="project" value="TreeGrafter"/>
</dbReference>
<dbReference type="Proteomes" id="UP000054560">
    <property type="component" value="Unassembled WGS sequence"/>
</dbReference>
<dbReference type="GO" id="GO:0003906">
    <property type="term" value="F:DNA-(apurinic or apyrimidinic site) endonuclease activity"/>
    <property type="evidence" value="ECO:0007669"/>
    <property type="project" value="TreeGrafter"/>
</dbReference>
<evidence type="ECO:0000256" key="9">
    <source>
        <dbReference type="RuleBase" id="RU362131"/>
    </source>
</evidence>
<evidence type="ECO:0000313" key="13">
    <source>
        <dbReference type="Proteomes" id="UP000054560"/>
    </source>
</evidence>
<evidence type="ECO:0000256" key="3">
    <source>
        <dbReference type="ARBA" id="ARBA00022723"/>
    </source>
</evidence>
<evidence type="ECO:0000256" key="1">
    <source>
        <dbReference type="ARBA" id="ARBA00001936"/>
    </source>
</evidence>